<dbReference type="EMBL" id="UHIV01000004">
    <property type="protein sequence ID" value="SUP59563.1"/>
    <property type="molecule type" value="Genomic_DNA"/>
</dbReference>
<protein>
    <submittedName>
        <fullName evidence="1">Uncharacterized protein</fullName>
    </submittedName>
</protein>
<accession>A0A380P2Y8</accession>
<name>A0A380P2Y8_WEIVI</name>
<dbReference type="Gene3D" id="1.20.5.420">
    <property type="entry name" value="Immunoglobulin FC, subunit C"/>
    <property type="match status" value="1"/>
</dbReference>
<organism evidence="1 2">
    <name type="scientific">Weissella viridescens</name>
    <name type="common">Lactobacillus viridescens</name>
    <dbReference type="NCBI Taxonomy" id="1629"/>
    <lineage>
        <taxon>Bacteria</taxon>
        <taxon>Bacillati</taxon>
        <taxon>Bacillota</taxon>
        <taxon>Bacilli</taxon>
        <taxon>Lactobacillales</taxon>
        <taxon>Lactobacillaceae</taxon>
        <taxon>Weissella</taxon>
    </lineage>
</organism>
<proteinExistence type="predicted"/>
<sequence>MKNLDDKTKQDISDAIDAATDKETIDQIIADAKRMIKLS</sequence>
<reference evidence="1 2" key="1">
    <citation type="submission" date="2018-06" db="EMBL/GenBank/DDBJ databases">
        <authorList>
            <consortium name="Pathogen Informatics"/>
            <person name="Doyle S."/>
        </authorList>
    </citation>
    <scope>NUCLEOTIDE SEQUENCE [LARGE SCALE GENOMIC DNA]</scope>
    <source>
        <strain evidence="1 2">NCTC13645</strain>
    </source>
</reference>
<evidence type="ECO:0000313" key="2">
    <source>
        <dbReference type="Proteomes" id="UP000254621"/>
    </source>
</evidence>
<evidence type="ECO:0000313" key="1">
    <source>
        <dbReference type="EMBL" id="SUP59563.1"/>
    </source>
</evidence>
<dbReference type="AlphaFoldDB" id="A0A380P2Y8"/>
<gene>
    <name evidence="1" type="ORF">NCTC13645_01821</name>
</gene>
<dbReference type="Proteomes" id="UP000254621">
    <property type="component" value="Unassembled WGS sequence"/>
</dbReference>